<proteinExistence type="inferred from homology"/>
<dbReference type="InterPro" id="IPR007627">
    <property type="entry name" value="RNA_pol_sigma70_r2"/>
</dbReference>
<dbReference type="NCBIfam" id="NF006930">
    <property type="entry name" value="PRK09415.1"/>
    <property type="match status" value="1"/>
</dbReference>
<keyword evidence="8" id="KW-1185">Reference proteome</keyword>
<dbReference type="RefSeq" id="WP_376846560.1">
    <property type="nucleotide sequence ID" value="NZ_JBHSFW010000009.1"/>
</dbReference>
<dbReference type="Proteomes" id="UP001596022">
    <property type="component" value="Unassembled WGS sequence"/>
</dbReference>
<dbReference type="InterPro" id="IPR039425">
    <property type="entry name" value="RNA_pol_sigma-70-like"/>
</dbReference>
<evidence type="ECO:0000256" key="3">
    <source>
        <dbReference type="ARBA" id="ARBA00023082"/>
    </source>
</evidence>
<dbReference type="Pfam" id="PF04542">
    <property type="entry name" value="Sigma70_r2"/>
    <property type="match status" value="1"/>
</dbReference>
<dbReference type="InterPro" id="IPR014284">
    <property type="entry name" value="RNA_pol_sigma-70_dom"/>
</dbReference>
<comment type="similarity">
    <text evidence="1">Belongs to the sigma-70 factor family. ECF subfamily.</text>
</comment>
<dbReference type="Gene3D" id="1.10.10.10">
    <property type="entry name" value="Winged helix-like DNA-binding domain superfamily/Winged helix DNA-binding domain"/>
    <property type="match status" value="1"/>
</dbReference>
<organism evidence="7 8">
    <name type="scientific">Camelliibacillus cellulosilyticus</name>
    <dbReference type="NCBI Taxonomy" id="2174486"/>
    <lineage>
        <taxon>Bacteria</taxon>
        <taxon>Bacillati</taxon>
        <taxon>Bacillota</taxon>
        <taxon>Bacilli</taxon>
        <taxon>Bacillales</taxon>
        <taxon>Sporolactobacillaceae</taxon>
        <taxon>Camelliibacillus</taxon>
    </lineage>
</organism>
<protein>
    <submittedName>
        <fullName evidence="7">Sigma-70 family RNA polymerase sigma factor</fullName>
    </submittedName>
</protein>
<keyword evidence="2" id="KW-0805">Transcription regulation</keyword>
<dbReference type="SUPFAM" id="SSF88946">
    <property type="entry name" value="Sigma2 domain of RNA polymerase sigma factors"/>
    <property type="match status" value="1"/>
</dbReference>
<evidence type="ECO:0000313" key="8">
    <source>
        <dbReference type="Proteomes" id="UP001596022"/>
    </source>
</evidence>
<evidence type="ECO:0000256" key="1">
    <source>
        <dbReference type="ARBA" id="ARBA00010641"/>
    </source>
</evidence>
<dbReference type="InterPro" id="IPR013325">
    <property type="entry name" value="RNA_pol_sigma_r2"/>
</dbReference>
<dbReference type="PANTHER" id="PTHR43133:SF60">
    <property type="entry name" value="RNA POLYMERASE SIGMA FACTOR SIGV"/>
    <property type="match status" value="1"/>
</dbReference>
<dbReference type="SUPFAM" id="SSF88659">
    <property type="entry name" value="Sigma3 and sigma4 domains of RNA polymerase sigma factors"/>
    <property type="match status" value="1"/>
</dbReference>
<dbReference type="InterPro" id="IPR013249">
    <property type="entry name" value="RNA_pol_sigma70_r4_t2"/>
</dbReference>
<gene>
    <name evidence="7" type="ORF">ACFO4N_12140</name>
</gene>
<keyword evidence="4" id="KW-0804">Transcription</keyword>
<dbReference type="InterPro" id="IPR036388">
    <property type="entry name" value="WH-like_DNA-bd_sf"/>
</dbReference>
<name>A0ABV9GMI3_9BACL</name>
<feature type="domain" description="RNA polymerase sigma-70 region 2" evidence="5">
    <location>
        <begin position="28"/>
        <end position="92"/>
    </location>
</feature>
<reference evidence="8" key="1">
    <citation type="journal article" date="2019" name="Int. J. Syst. Evol. Microbiol.">
        <title>The Global Catalogue of Microorganisms (GCM) 10K type strain sequencing project: providing services to taxonomists for standard genome sequencing and annotation.</title>
        <authorList>
            <consortium name="The Broad Institute Genomics Platform"/>
            <consortium name="The Broad Institute Genome Sequencing Center for Infectious Disease"/>
            <person name="Wu L."/>
            <person name="Ma J."/>
        </authorList>
    </citation>
    <scope>NUCLEOTIDE SEQUENCE [LARGE SCALE GENOMIC DNA]</scope>
    <source>
        <strain evidence="8">CGMCC 1.16306</strain>
    </source>
</reference>
<dbReference type="CDD" id="cd06171">
    <property type="entry name" value="Sigma70_r4"/>
    <property type="match status" value="1"/>
</dbReference>
<dbReference type="InterPro" id="IPR013324">
    <property type="entry name" value="RNA_pol_sigma_r3/r4-like"/>
</dbReference>
<sequence>MDRKDTTRHSEEMAWIQTQDAESIIETLMDEYGSDLKKVAYSYVKDWGKAEDIAQDVFVTCFRKIKTFKGHSSIKTWLFRITINRCKDELKSWSFRHIRVGRTEALATRKGEAPSPEREVIRQDDNQKLAALVMTLPLKYKEVIILHYYSELKTEEIAESLKLNANTVRTRLGRARKLLKAMYEEGPYGG</sequence>
<dbReference type="Pfam" id="PF08281">
    <property type="entry name" value="Sigma70_r4_2"/>
    <property type="match status" value="1"/>
</dbReference>
<evidence type="ECO:0000313" key="7">
    <source>
        <dbReference type="EMBL" id="MFC4619462.1"/>
    </source>
</evidence>
<dbReference type="Gene3D" id="1.10.1740.10">
    <property type="match status" value="1"/>
</dbReference>
<feature type="domain" description="RNA polymerase sigma factor 70 region 4 type 2" evidence="6">
    <location>
        <begin position="127"/>
        <end position="179"/>
    </location>
</feature>
<evidence type="ECO:0000256" key="2">
    <source>
        <dbReference type="ARBA" id="ARBA00023015"/>
    </source>
</evidence>
<dbReference type="EMBL" id="JBHSFW010000009">
    <property type="protein sequence ID" value="MFC4619462.1"/>
    <property type="molecule type" value="Genomic_DNA"/>
</dbReference>
<dbReference type="NCBIfam" id="TIGR02937">
    <property type="entry name" value="sigma70-ECF"/>
    <property type="match status" value="1"/>
</dbReference>
<keyword evidence="3" id="KW-0731">Sigma factor</keyword>
<accession>A0ABV9GMI3</accession>
<dbReference type="PANTHER" id="PTHR43133">
    <property type="entry name" value="RNA POLYMERASE ECF-TYPE SIGMA FACTO"/>
    <property type="match status" value="1"/>
</dbReference>
<evidence type="ECO:0000256" key="4">
    <source>
        <dbReference type="ARBA" id="ARBA00023163"/>
    </source>
</evidence>
<comment type="caution">
    <text evidence="7">The sequence shown here is derived from an EMBL/GenBank/DDBJ whole genome shotgun (WGS) entry which is preliminary data.</text>
</comment>
<evidence type="ECO:0000259" key="6">
    <source>
        <dbReference type="Pfam" id="PF08281"/>
    </source>
</evidence>
<evidence type="ECO:0000259" key="5">
    <source>
        <dbReference type="Pfam" id="PF04542"/>
    </source>
</evidence>